<sequence length="392" mass="41321">MSFRPDEQSALQSLVEPGPLTCGRSLSAAPWPTRGRSAQPGATQGCLSVGCQAVSESWQERRAGAESDKALVDAAPARVSPPAGCYLPYEALSAQGQRQTETCARETPHKHAQAPRGGGWRGACFTDEEAGPPGTVVMAERQACGGPERVVSFLPEEPSSQSSGPFWAERRGPRGEWTRRKPASFPDPPPAETAPPAHSAGAPLGPFGGLQIKPPPQRPPATPGSAEGCETCVPSQSSPPPVSWPWRPRPQHSERRGSLETEQSDCRELLHVGAACEAAAAAGDWLLLVLSHFLDERVSAGGCLAWRHTPESPPGPGPATGPTSDKERMERSQLSSGHRRGAGGRGMPRAGLGESLTSGVQEAGLCYSGGSRGWGEDGQLAQRMSRRGHPWV</sequence>
<proteinExistence type="predicted"/>
<organism evidence="1 2">
    <name type="scientific">Rangifer tarandus platyrhynchus</name>
    <name type="common">Svalbard reindeer</name>
    <dbReference type="NCBI Taxonomy" id="3082113"/>
    <lineage>
        <taxon>Eukaryota</taxon>
        <taxon>Metazoa</taxon>
        <taxon>Chordata</taxon>
        <taxon>Craniata</taxon>
        <taxon>Vertebrata</taxon>
        <taxon>Euteleostomi</taxon>
        <taxon>Mammalia</taxon>
        <taxon>Eutheria</taxon>
        <taxon>Laurasiatheria</taxon>
        <taxon>Artiodactyla</taxon>
        <taxon>Ruminantia</taxon>
        <taxon>Pecora</taxon>
        <taxon>Cervidae</taxon>
        <taxon>Odocoileinae</taxon>
        <taxon>Rangifer</taxon>
    </lineage>
</organism>
<name>A0AC59ZVM5_RANTA</name>
<evidence type="ECO:0000313" key="2">
    <source>
        <dbReference type="Proteomes" id="UP001162501"/>
    </source>
</evidence>
<dbReference type="Proteomes" id="UP001162501">
    <property type="component" value="Chromosome 4"/>
</dbReference>
<gene>
    <name evidence="1" type="ORF">MRATA1EN22A_LOCUS23673</name>
</gene>
<evidence type="ECO:0000313" key="1">
    <source>
        <dbReference type="EMBL" id="CAN0517877.1"/>
    </source>
</evidence>
<dbReference type="EMBL" id="OX596088">
    <property type="protein sequence ID" value="CAN0517877.1"/>
    <property type="molecule type" value="Genomic_DNA"/>
</dbReference>
<reference evidence="1" key="1">
    <citation type="submission" date="2023-05" db="EMBL/GenBank/DDBJ databases">
        <authorList>
            <consortium name="ELIXIR-Norway"/>
        </authorList>
    </citation>
    <scope>NUCLEOTIDE SEQUENCE</scope>
</reference>
<reference evidence="1" key="2">
    <citation type="submission" date="2025-03" db="EMBL/GenBank/DDBJ databases">
        <authorList>
            <consortium name="ELIXIR-Norway"/>
            <consortium name="Elixir Norway"/>
        </authorList>
    </citation>
    <scope>NUCLEOTIDE SEQUENCE</scope>
</reference>
<accession>A0AC59ZVM5</accession>
<protein>
    <submittedName>
        <fullName evidence="1">Uncharacterized protein</fullName>
    </submittedName>
</protein>